<dbReference type="PANTHER" id="PTHR33973">
    <property type="entry name" value="OS07G0153300 PROTEIN"/>
    <property type="match status" value="1"/>
</dbReference>
<evidence type="ECO:0000313" key="2">
    <source>
        <dbReference type="EMBL" id="MFK4751558.1"/>
    </source>
</evidence>
<proteinExistence type="predicted"/>
<organism evidence="2 3">
    <name type="scientific">Oceanobacter antarcticus</name>
    <dbReference type="NCBI Taxonomy" id="3133425"/>
    <lineage>
        <taxon>Bacteria</taxon>
        <taxon>Pseudomonadati</taxon>
        <taxon>Pseudomonadota</taxon>
        <taxon>Gammaproteobacteria</taxon>
        <taxon>Oceanospirillales</taxon>
        <taxon>Oceanospirillaceae</taxon>
        <taxon>Oceanobacter</taxon>
    </lineage>
</organism>
<reference evidence="2 3" key="1">
    <citation type="submission" date="2024-03" db="EMBL/GenBank/DDBJ databases">
        <title>High-quality draft genome sequence of Oceanobacter sp. wDCs-4.</title>
        <authorList>
            <person name="Dong C."/>
        </authorList>
    </citation>
    <scope>NUCLEOTIDE SEQUENCE [LARGE SCALE GENOMIC DNA]</scope>
    <source>
        <strain evidence="3">wDCs-4</strain>
    </source>
</reference>
<accession>A0ABW8NF14</accession>
<dbReference type="PANTHER" id="PTHR33973:SF4">
    <property type="entry name" value="OS07G0153300 PROTEIN"/>
    <property type="match status" value="1"/>
</dbReference>
<feature type="region of interest" description="Disordered" evidence="1">
    <location>
        <begin position="274"/>
        <end position="302"/>
    </location>
</feature>
<evidence type="ECO:0000313" key="3">
    <source>
        <dbReference type="Proteomes" id="UP001620597"/>
    </source>
</evidence>
<dbReference type="InterPro" id="IPR010775">
    <property type="entry name" value="DUF1365"/>
</dbReference>
<name>A0ABW8NF14_9GAMM</name>
<keyword evidence="3" id="KW-1185">Reference proteome</keyword>
<protein>
    <submittedName>
        <fullName evidence="2">DUF1365 domain-containing protein</fullName>
    </submittedName>
</protein>
<dbReference type="EMBL" id="JBBKTX010000003">
    <property type="protein sequence ID" value="MFK4751558.1"/>
    <property type="molecule type" value="Genomic_DNA"/>
</dbReference>
<gene>
    <name evidence="2" type="ORF">WG929_03950</name>
</gene>
<dbReference type="RefSeq" id="WP_416205001.1">
    <property type="nucleotide sequence ID" value="NZ_JBBKTX010000003.1"/>
</dbReference>
<comment type="caution">
    <text evidence="2">The sequence shown here is derived from an EMBL/GenBank/DDBJ whole genome shotgun (WGS) entry which is preliminary data.</text>
</comment>
<feature type="compositionally biased region" description="Polar residues" evidence="1">
    <location>
        <begin position="292"/>
        <end position="302"/>
    </location>
</feature>
<sequence length="302" mass="34858">MATAAVFNGHSALYTGWVRHRRFREGRNELNHKVYMMLLDLDEVDEVMAQHPFWSAQRSALARFDSTDYFGQHSSVAALKRAILRTFEEETGQSVQRVEVLTNVRYFGFIINPLSLYFGYDAQNRCIGTVAEITNTPWQERFHYSLVMPSKGAGLPSCPLAIYPERVFKRPSVCRYQFRFNKAFHVSPFNPLAMQYRWVLNPPSAISGSEILSHMDVIKDGYRVLDATMKLQRQRISRAALGRVLWHYPLMTLQVVAGIYYNAAKLWLRGSRYHPHPHNNPEHDHARHQKQAAAQPTSKGDY</sequence>
<dbReference type="Pfam" id="PF07103">
    <property type="entry name" value="DUF1365"/>
    <property type="match status" value="1"/>
</dbReference>
<evidence type="ECO:0000256" key="1">
    <source>
        <dbReference type="SAM" id="MobiDB-lite"/>
    </source>
</evidence>
<dbReference type="Proteomes" id="UP001620597">
    <property type="component" value="Unassembled WGS sequence"/>
</dbReference>